<feature type="non-terminal residue" evidence="1">
    <location>
        <position position="88"/>
    </location>
</feature>
<name>A0ABS5GWQ6_9GAMM</name>
<evidence type="ECO:0000313" key="2">
    <source>
        <dbReference type="Proteomes" id="UP000675653"/>
    </source>
</evidence>
<keyword evidence="2" id="KW-1185">Reference proteome</keyword>
<gene>
    <name evidence="1" type="ORF">KAT72_21995</name>
</gene>
<dbReference type="EMBL" id="JAGRZL010000106">
    <property type="protein sequence ID" value="MBR7631584.1"/>
    <property type="molecule type" value="Genomic_DNA"/>
</dbReference>
<accession>A0ABS5GWQ6</accession>
<comment type="caution">
    <text evidence="1">The sequence shown here is derived from an EMBL/GenBank/DDBJ whole genome shotgun (WGS) entry which is preliminary data.</text>
</comment>
<proteinExistence type="predicted"/>
<protein>
    <submittedName>
        <fullName evidence="1">Uncharacterized protein</fullName>
    </submittedName>
</protein>
<dbReference type="RefSeq" id="WP_212514931.1">
    <property type="nucleotide sequence ID" value="NZ_CAWQDX010000009.1"/>
</dbReference>
<evidence type="ECO:0000313" key="1">
    <source>
        <dbReference type="EMBL" id="MBR7631584.1"/>
    </source>
</evidence>
<dbReference type="Proteomes" id="UP000675653">
    <property type="component" value="Unassembled WGS sequence"/>
</dbReference>
<sequence>MTAGGGNAPSEIPSLDAFIEKINSLKSGTFLIGRNRIWHGGIHLSEKGGWHPSGAVRAIADGEIVAYRLATEPAKATRSLEAGKTGEG</sequence>
<organism evidence="1 2">
    <name type="scientific">Aeromonas popoffii</name>
    <dbReference type="NCBI Taxonomy" id="70856"/>
    <lineage>
        <taxon>Bacteria</taxon>
        <taxon>Pseudomonadati</taxon>
        <taxon>Pseudomonadota</taxon>
        <taxon>Gammaproteobacteria</taxon>
        <taxon>Aeromonadales</taxon>
        <taxon>Aeromonadaceae</taxon>
        <taxon>Aeromonas</taxon>
    </lineage>
</organism>
<reference evidence="1 2" key="1">
    <citation type="submission" date="2021-04" db="EMBL/GenBank/DDBJ databases">
        <title>Draft Genome of Aeromonas popoffii ID682, isolated from a natural water source in Idaho.</title>
        <authorList>
            <person name="Testerman T."/>
            <person name="Graf J."/>
        </authorList>
    </citation>
    <scope>NUCLEOTIDE SEQUENCE [LARGE SCALE GENOMIC DNA]</scope>
    <source>
        <strain evidence="1 2">ID682</strain>
    </source>
</reference>